<sequence>MNASKRDQTGDYKHYTFDFSQFVSIPHHARQMGPVYFITPRKIFGFRIDIIPKQLNFLIDEHETIGKDGTQTSGPNAVISIINWSLESDAYTGQNKISLLLGTACGECRHSRCLIDSGFASIKKLYRGSDCDSIEQLQKVVEKSAGSNTVVRYPALQWRDWKTFLKTFIRLLKGI</sequence>
<evidence type="ECO:0008006" key="3">
    <source>
        <dbReference type="Google" id="ProtNLM"/>
    </source>
</evidence>
<evidence type="ECO:0000313" key="2">
    <source>
        <dbReference type="Proteomes" id="UP001217089"/>
    </source>
</evidence>
<dbReference type="PANTHER" id="PTHR34415">
    <property type="entry name" value="INTEGRASE CATALYTIC DOMAIN-CONTAINING PROTEIN"/>
    <property type="match status" value="1"/>
</dbReference>
<keyword evidence="2" id="KW-1185">Reference proteome</keyword>
<feature type="non-terminal residue" evidence="1">
    <location>
        <position position="175"/>
    </location>
</feature>
<protein>
    <recommendedName>
        <fullName evidence="3">DDE Tnp4 domain-containing protein</fullName>
    </recommendedName>
</protein>
<evidence type="ECO:0000313" key="1">
    <source>
        <dbReference type="EMBL" id="KAJ8313805.1"/>
    </source>
</evidence>
<dbReference type="Proteomes" id="UP001217089">
    <property type="component" value="Unassembled WGS sequence"/>
</dbReference>
<dbReference type="EMBL" id="JARBDR010000342">
    <property type="protein sequence ID" value="KAJ8313805.1"/>
    <property type="molecule type" value="Genomic_DNA"/>
</dbReference>
<comment type="caution">
    <text evidence="1">The sequence shown here is derived from an EMBL/GenBank/DDBJ whole genome shotgun (WGS) entry which is preliminary data.</text>
</comment>
<proteinExistence type="predicted"/>
<name>A0ABQ9F8Z0_TEGGR</name>
<dbReference type="PANTHER" id="PTHR34415:SF1">
    <property type="entry name" value="INTEGRASE CATALYTIC DOMAIN-CONTAINING PROTEIN"/>
    <property type="match status" value="1"/>
</dbReference>
<accession>A0ABQ9F8Z0</accession>
<organism evidence="1 2">
    <name type="scientific">Tegillarca granosa</name>
    <name type="common">Malaysian cockle</name>
    <name type="synonym">Anadara granosa</name>
    <dbReference type="NCBI Taxonomy" id="220873"/>
    <lineage>
        <taxon>Eukaryota</taxon>
        <taxon>Metazoa</taxon>
        <taxon>Spiralia</taxon>
        <taxon>Lophotrochozoa</taxon>
        <taxon>Mollusca</taxon>
        <taxon>Bivalvia</taxon>
        <taxon>Autobranchia</taxon>
        <taxon>Pteriomorphia</taxon>
        <taxon>Arcoida</taxon>
        <taxon>Arcoidea</taxon>
        <taxon>Arcidae</taxon>
        <taxon>Tegillarca</taxon>
    </lineage>
</organism>
<gene>
    <name evidence="1" type="ORF">KUTeg_008366</name>
</gene>
<reference evidence="1 2" key="1">
    <citation type="submission" date="2022-12" db="EMBL/GenBank/DDBJ databases">
        <title>Chromosome-level genome of Tegillarca granosa.</title>
        <authorList>
            <person name="Kim J."/>
        </authorList>
    </citation>
    <scope>NUCLEOTIDE SEQUENCE [LARGE SCALE GENOMIC DNA]</scope>
    <source>
        <strain evidence="1">Teg-2019</strain>
        <tissue evidence="1">Adductor muscle</tissue>
    </source>
</reference>